<protein>
    <submittedName>
        <fullName evidence="2">Uncharacterized protein</fullName>
    </submittedName>
</protein>
<keyword evidence="3" id="KW-1185">Reference proteome</keyword>
<organism evidence="2 3">
    <name type="scientific">Hibiscus syriacus</name>
    <name type="common">Rose of Sharon</name>
    <dbReference type="NCBI Taxonomy" id="106335"/>
    <lineage>
        <taxon>Eukaryota</taxon>
        <taxon>Viridiplantae</taxon>
        <taxon>Streptophyta</taxon>
        <taxon>Embryophyta</taxon>
        <taxon>Tracheophyta</taxon>
        <taxon>Spermatophyta</taxon>
        <taxon>Magnoliopsida</taxon>
        <taxon>eudicotyledons</taxon>
        <taxon>Gunneridae</taxon>
        <taxon>Pentapetalae</taxon>
        <taxon>rosids</taxon>
        <taxon>malvids</taxon>
        <taxon>Malvales</taxon>
        <taxon>Malvaceae</taxon>
        <taxon>Malvoideae</taxon>
        <taxon>Hibiscus</taxon>
    </lineage>
</organism>
<gene>
    <name evidence="2" type="ORF">F3Y22_tig00000340pilonHSYRG01187</name>
</gene>
<dbReference type="AlphaFoldDB" id="A0A6A3D2G3"/>
<accession>A0A6A3D2G3</accession>
<sequence>MRQDRCHAPDAPCESATPPGRQLPMTHCFVPRTAIVAKMPVGRLKTDEKALDKPFYPLFNPHHHRLGQGIVPAELPSTVSIPSTEIEKKG</sequence>
<dbReference type="EMBL" id="VEPZ02000032">
    <property type="protein sequence ID" value="KAE8735666.1"/>
    <property type="molecule type" value="Genomic_DNA"/>
</dbReference>
<evidence type="ECO:0000313" key="3">
    <source>
        <dbReference type="Proteomes" id="UP000436088"/>
    </source>
</evidence>
<reference evidence="2" key="1">
    <citation type="submission" date="2019-09" db="EMBL/GenBank/DDBJ databases">
        <title>Draft genome information of white flower Hibiscus syriacus.</title>
        <authorList>
            <person name="Kim Y.-M."/>
        </authorList>
    </citation>
    <scope>NUCLEOTIDE SEQUENCE [LARGE SCALE GENOMIC DNA]</scope>
    <source>
        <strain evidence="2">YM2019G1</strain>
    </source>
</reference>
<feature type="region of interest" description="Disordered" evidence="1">
    <location>
        <begin position="1"/>
        <end position="24"/>
    </location>
</feature>
<evidence type="ECO:0000256" key="1">
    <source>
        <dbReference type="SAM" id="MobiDB-lite"/>
    </source>
</evidence>
<proteinExistence type="predicted"/>
<dbReference type="Proteomes" id="UP000436088">
    <property type="component" value="Unassembled WGS sequence"/>
</dbReference>
<comment type="caution">
    <text evidence="2">The sequence shown here is derived from an EMBL/GenBank/DDBJ whole genome shotgun (WGS) entry which is preliminary data.</text>
</comment>
<name>A0A6A3D2G3_HIBSY</name>
<evidence type="ECO:0000313" key="2">
    <source>
        <dbReference type="EMBL" id="KAE8735666.1"/>
    </source>
</evidence>